<comment type="caution">
    <text evidence="1">The sequence shown here is derived from an EMBL/GenBank/DDBJ whole genome shotgun (WGS) entry which is preliminary data.</text>
</comment>
<accession>A0A402BDR0</accession>
<reference evidence="2" key="1">
    <citation type="submission" date="2018-12" db="EMBL/GenBank/DDBJ databases">
        <title>Tengunoibacter tsumagoiensis gen. nov., sp. nov., Dictyobacter kobayashii sp. nov., D. alpinus sp. nov., and D. joshuensis sp. nov. and description of Dictyobacteraceae fam. nov. within the order Ktedonobacterales isolated from Tengu-no-mugimeshi.</title>
        <authorList>
            <person name="Wang C.M."/>
            <person name="Zheng Y."/>
            <person name="Sakai Y."/>
            <person name="Toyoda A."/>
            <person name="Minakuchi Y."/>
            <person name="Abe K."/>
            <person name="Yokota A."/>
            <person name="Yabe S."/>
        </authorList>
    </citation>
    <scope>NUCLEOTIDE SEQUENCE [LARGE SCALE GENOMIC DNA]</scope>
    <source>
        <strain evidence="2">Uno16</strain>
    </source>
</reference>
<evidence type="ECO:0000313" key="2">
    <source>
        <dbReference type="Proteomes" id="UP000287171"/>
    </source>
</evidence>
<keyword evidence="2" id="KW-1185">Reference proteome</keyword>
<protein>
    <submittedName>
        <fullName evidence="1">Uncharacterized protein</fullName>
    </submittedName>
</protein>
<dbReference type="Proteomes" id="UP000287171">
    <property type="component" value="Unassembled WGS sequence"/>
</dbReference>
<name>A0A402BDR0_9CHLR</name>
<dbReference type="EMBL" id="BIFT01000002">
    <property type="protein sequence ID" value="GCE29533.1"/>
    <property type="molecule type" value="Genomic_DNA"/>
</dbReference>
<dbReference type="AlphaFoldDB" id="A0A402BDR0"/>
<sequence>MQFPQHYTLRFWLWALHLFSCNTVSFLEDATARMLLRRVSGGYSFTRRLLLDYFADLDLDTPTPGTETQSKQQFP</sequence>
<organism evidence="1 2">
    <name type="scientific">Dictyobacter alpinus</name>
    <dbReference type="NCBI Taxonomy" id="2014873"/>
    <lineage>
        <taxon>Bacteria</taxon>
        <taxon>Bacillati</taxon>
        <taxon>Chloroflexota</taxon>
        <taxon>Ktedonobacteria</taxon>
        <taxon>Ktedonobacterales</taxon>
        <taxon>Dictyobacteraceae</taxon>
        <taxon>Dictyobacter</taxon>
    </lineage>
</organism>
<gene>
    <name evidence="1" type="ORF">KDA_50170</name>
</gene>
<proteinExistence type="predicted"/>
<evidence type="ECO:0000313" key="1">
    <source>
        <dbReference type="EMBL" id="GCE29533.1"/>
    </source>
</evidence>